<keyword evidence="2" id="KW-0472">Membrane</keyword>
<feature type="compositionally biased region" description="Pro residues" evidence="1">
    <location>
        <begin position="116"/>
        <end position="139"/>
    </location>
</feature>
<accession>A0AA41Q791</accession>
<keyword evidence="2" id="KW-1133">Transmembrane helix</keyword>
<keyword evidence="2" id="KW-0812">Transmembrane</keyword>
<feature type="region of interest" description="Disordered" evidence="1">
    <location>
        <begin position="1"/>
        <end position="62"/>
    </location>
</feature>
<feature type="region of interest" description="Disordered" evidence="1">
    <location>
        <begin position="95"/>
        <end position="146"/>
    </location>
</feature>
<feature type="transmembrane region" description="Helical" evidence="2">
    <location>
        <begin position="70"/>
        <end position="91"/>
    </location>
</feature>
<feature type="compositionally biased region" description="Gly residues" evidence="1">
    <location>
        <begin position="1"/>
        <end position="10"/>
    </location>
</feature>
<organism evidence="3 4">
    <name type="scientific">Yinghuangia soli</name>
    <dbReference type="NCBI Taxonomy" id="2908204"/>
    <lineage>
        <taxon>Bacteria</taxon>
        <taxon>Bacillati</taxon>
        <taxon>Actinomycetota</taxon>
        <taxon>Actinomycetes</taxon>
        <taxon>Kitasatosporales</taxon>
        <taxon>Streptomycetaceae</taxon>
        <taxon>Yinghuangia</taxon>
    </lineage>
</organism>
<name>A0AA41Q791_9ACTN</name>
<comment type="caution">
    <text evidence="3">The sequence shown here is derived from an EMBL/GenBank/DDBJ whole genome shotgun (WGS) entry which is preliminary data.</text>
</comment>
<feature type="compositionally biased region" description="Low complexity" evidence="1">
    <location>
        <begin position="104"/>
        <end position="115"/>
    </location>
</feature>
<protein>
    <submittedName>
        <fullName evidence="3">Uncharacterized protein</fullName>
    </submittedName>
</protein>
<evidence type="ECO:0000313" key="3">
    <source>
        <dbReference type="EMBL" id="MCF2532878.1"/>
    </source>
</evidence>
<evidence type="ECO:0000313" key="4">
    <source>
        <dbReference type="Proteomes" id="UP001165378"/>
    </source>
</evidence>
<reference evidence="3" key="1">
    <citation type="submission" date="2022-01" db="EMBL/GenBank/DDBJ databases">
        <title>Genome-Based Taxonomic Classification of the Phylum Actinobacteria.</title>
        <authorList>
            <person name="Gao Y."/>
        </authorList>
    </citation>
    <scope>NUCLEOTIDE SEQUENCE</scope>
    <source>
        <strain evidence="3">KLBMP 8922</strain>
    </source>
</reference>
<gene>
    <name evidence="3" type="ORF">LZ495_37490</name>
</gene>
<dbReference type="AlphaFoldDB" id="A0AA41Q791"/>
<feature type="compositionally biased region" description="Pro residues" evidence="1">
    <location>
        <begin position="30"/>
        <end position="49"/>
    </location>
</feature>
<dbReference type="RefSeq" id="WP_235057653.1">
    <property type="nucleotide sequence ID" value="NZ_JAKFHA010000040.1"/>
</dbReference>
<evidence type="ECO:0000256" key="2">
    <source>
        <dbReference type="SAM" id="Phobius"/>
    </source>
</evidence>
<feature type="compositionally biased region" description="Pro residues" evidence="1">
    <location>
        <begin position="11"/>
        <end position="20"/>
    </location>
</feature>
<keyword evidence="4" id="KW-1185">Reference proteome</keyword>
<dbReference type="Proteomes" id="UP001165378">
    <property type="component" value="Unassembled WGS sequence"/>
</dbReference>
<evidence type="ECO:0000256" key="1">
    <source>
        <dbReference type="SAM" id="MobiDB-lite"/>
    </source>
</evidence>
<dbReference type="EMBL" id="JAKFHA010000040">
    <property type="protein sequence ID" value="MCF2532878.1"/>
    <property type="molecule type" value="Genomic_DNA"/>
</dbReference>
<sequence>MSIPNGGGYPYGPPGVPGPPGGSGGGWNNPGPPPGGGMPPGPPGPPGGSWPPHGGYPMGPPPPGGGRGPMIAGIIAVVVVLAGIAVAVVLLTKGDGEKDDKTDGSTGPTAVTTAPTKPPSTPPTSKPPTTRPQTTPPTTPTAVTTRGTVLGMLKAKDCIDSVVSTAIVRDPILPIACTGTNAHWKVVEVYPSSDQALCDALPPKQGYVGHLKEIGTSGRIACLGFTRNTTLQDLKDLAGPSVATLTQAEFDQLKQKYKDAGVVIE</sequence>
<proteinExistence type="predicted"/>